<dbReference type="Proteomes" id="UP001163846">
    <property type="component" value="Unassembled WGS sequence"/>
</dbReference>
<keyword evidence="2" id="KW-0812">Transmembrane</keyword>
<reference evidence="3" key="1">
    <citation type="submission" date="2022-08" db="EMBL/GenBank/DDBJ databases">
        <authorList>
            <consortium name="DOE Joint Genome Institute"/>
            <person name="Min B."/>
            <person name="Riley R."/>
            <person name="Sierra-Patev S."/>
            <person name="Naranjo-Ortiz M."/>
            <person name="Looney B."/>
            <person name="Konkel Z."/>
            <person name="Slot J.C."/>
            <person name="Sakamoto Y."/>
            <person name="Steenwyk J.L."/>
            <person name="Rokas A."/>
            <person name="Carro J."/>
            <person name="Camarero S."/>
            <person name="Ferreira P."/>
            <person name="Molpeceres G."/>
            <person name="Ruiz-Duenas F.J."/>
            <person name="Serrano A."/>
            <person name="Henrissat B."/>
            <person name="Drula E."/>
            <person name="Hughes K.W."/>
            <person name="Mata J.L."/>
            <person name="Ishikawa N.K."/>
            <person name="Vargas-Isla R."/>
            <person name="Ushijima S."/>
            <person name="Smith C.A."/>
            <person name="Ahrendt S."/>
            <person name="Andreopoulos W."/>
            <person name="He G."/>
            <person name="Labutti K."/>
            <person name="Lipzen A."/>
            <person name="Ng V."/>
            <person name="Sandor L."/>
            <person name="Barry K."/>
            <person name="Martinez A.T."/>
            <person name="Xiao Y."/>
            <person name="Gibbons J.G."/>
            <person name="Terashima K."/>
            <person name="Hibbett D.S."/>
            <person name="Grigoriev I.V."/>
        </authorList>
    </citation>
    <scope>NUCLEOTIDE SEQUENCE</scope>
    <source>
        <strain evidence="3">TFB9207</strain>
    </source>
</reference>
<feature type="compositionally biased region" description="Low complexity" evidence="1">
    <location>
        <begin position="175"/>
        <end position="197"/>
    </location>
</feature>
<evidence type="ECO:0000313" key="3">
    <source>
        <dbReference type="EMBL" id="KAJ3839900.1"/>
    </source>
</evidence>
<sequence>MRRLRSRLASLHSKHQKTYGFRWVHRYKPPRLRPLPPRAGLLPLLSTTTDQKLCALKSRYAQQSEKMVYTRSMITTLLALGAVSSVVVVSAVPIDTNSGPSLVPTSTTMTSGHTPTSTSVSSAAASSAILDDPINSDNVLPGVAQSLDRVPLPKRHQRRRAPPAGAGKDSGSAPTNEHTNGQTNGQTNGNHAQTNGQSGSSGSRDAFLANPDPHGTDGYVLVSPGGEVLRSDLRPGGAHHPSS</sequence>
<keyword evidence="4" id="KW-1185">Reference proteome</keyword>
<keyword evidence="2" id="KW-0472">Membrane</keyword>
<gene>
    <name evidence="3" type="ORF">F5878DRAFT_614936</name>
</gene>
<comment type="caution">
    <text evidence="3">The sequence shown here is derived from an EMBL/GenBank/DDBJ whole genome shotgun (WGS) entry which is preliminary data.</text>
</comment>
<protein>
    <submittedName>
        <fullName evidence="3">Uncharacterized protein</fullName>
    </submittedName>
</protein>
<proteinExistence type="predicted"/>
<name>A0AA38PBK8_9AGAR</name>
<evidence type="ECO:0000256" key="2">
    <source>
        <dbReference type="SAM" id="Phobius"/>
    </source>
</evidence>
<organism evidence="3 4">
    <name type="scientific">Lentinula raphanica</name>
    <dbReference type="NCBI Taxonomy" id="153919"/>
    <lineage>
        <taxon>Eukaryota</taxon>
        <taxon>Fungi</taxon>
        <taxon>Dikarya</taxon>
        <taxon>Basidiomycota</taxon>
        <taxon>Agaricomycotina</taxon>
        <taxon>Agaricomycetes</taxon>
        <taxon>Agaricomycetidae</taxon>
        <taxon>Agaricales</taxon>
        <taxon>Marasmiineae</taxon>
        <taxon>Omphalotaceae</taxon>
        <taxon>Lentinula</taxon>
    </lineage>
</organism>
<evidence type="ECO:0000313" key="4">
    <source>
        <dbReference type="Proteomes" id="UP001163846"/>
    </source>
</evidence>
<keyword evidence="2" id="KW-1133">Transmembrane helix</keyword>
<feature type="compositionally biased region" description="Polar residues" evidence="1">
    <location>
        <begin position="95"/>
        <end position="104"/>
    </location>
</feature>
<feature type="region of interest" description="Disordered" evidence="1">
    <location>
        <begin position="94"/>
        <end position="120"/>
    </location>
</feature>
<accession>A0AA38PBK8</accession>
<evidence type="ECO:0000256" key="1">
    <source>
        <dbReference type="SAM" id="MobiDB-lite"/>
    </source>
</evidence>
<feature type="region of interest" description="Disordered" evidence="1">
    <location>
        <begin position="146"/>
        <end position="243"/>
    </location>
</feature>
<feature type="compositionally biased region" description="Low complexity" evidence="1">
    <location>
        <begin position="105"/>
        <end position="120"/>
    </location>
</feature>
<feature type="transmembrane region" description="Helical" evidence="2">
    <location>
        <begin position="73"/>
        <end position="94"/>
    </location>
</feature>
<dbReference type="EMBL" id="MU806104">
    <property type="protein sequence ID" value="KAJ3839900.1"/>
    <property type="molecule type" value="Genomic_DNA"/>
</dbReference>
<dbReference type="AlphaFoldDB" id="A0AA38PBK8"/>
<feature type="compositionally biased region" description="Basic residues" evidence="1">
    <location>
        <begin position="152"/>
        <end position="161"/>
    </location>
</feature>